<evidence type="ECO:0000313" key="1">
    <source>
        <dbReference type="EMBL" id="CAH8244164.1"/>
    </source>
</evidence>
<evidence type="ECO:0008006" key="3">
    <source>
        <dbReference type="Google" id="ProtNLM"/>
    </source>
</evidence>
<dbReference type="Proteomes" id="UP001154322">
    <property type="component" value="Unassembled WGS sequence"/>
</dbReference>
<keyword evidence="2" id="KW-1185">Reference proteome</keyword>
<evidence type="ECO:0000313" key="2">
    <source>
        <dbReference type="Proteomes" id="UP001154322"/>
    </source>
</evidence>
<proteinExistence type="predicted"/>
<dbReference type="EMBL" id="CALYLO010000001">
    <property type="protein sequence ID" value="CAH8244164.1"/>
    <property type="molecule type" value="Genomic_DNA"/>
</dbReference>
<organism evidence="1 2">
    <name type="scientific">Paenibacillus melissococcoides</name>
    <dbReference type="NCBI Taxonomy" id="2912268"/>
    <lineage>
        <taxon>Bacteria</taxon>
        <taxon>Bacillati</taxon>
        <taxon>Bacillota</taxon>
        <taxon>Bacilli</taxon>
        <taxon>Bacillales</taxon>
        <taxon>Paenibacillaceae</taxon>
        <taxon>Paenibacillus</taxon>
    </lineage>
</organism>
<accession>A0ABM9FY61</accession>
<protein>
    <recommendedName>
        <fullName evidence="3">Lipoprotein</fullName>
    </recommendedName>
</protein>
<sequence length="76" mass="8253">MKNLIVLAGLIFIVGCSGVRGDHLQRPPAYPSEQAEKNGDIVVALSGMKNTDKMEEFLAKLSNRESAALRDCDVYG</sequence>
<comment type="caution">
    <text evidence="1">The sequence shown here is derived from an EMBL/GenBank/DDBJ whole genome shotgun (WGS) entry which is preliminary data.</text>
</comment>
<reference evidence="1" key="1">
    <citation type="submission" date="2022-06" db="EMBL/GenBank/DDBJ databases">
        <authorList>
            <person name="Dietemann V."/>
            <person name="Ory F."/>
            <person name="Dainat B."/>
            <person name="Oberhansli S."/>
        </authorList>
    </citation>
    <scope>NUCLEOTIDE SEQUENCE</scope>
    <source>
        <strain evidence="1">Ena-SAMPLE-TAB-26-04-2022-14:26:32:270-5432</strain>
    </source>
</reference>
<gene>
    <name evidence="1" type="ORF">WJ0W_001402</name>
</gene>
<name>A0ABM9FY61_9BACL</name>
<dbReference type="RefSeq" id="WP_213426938.1">
    <property type="nucleotide sequence ID" value="NZ_AP031286.1"/>
</dbReference>
<dbReference type="PROSITE" id="PS51257">
    <property type="entry name" value="PROKAR_LIPOPROTEIN"/>
    <property type="match status" value="1"/>
</dbReference>